<keyword evidence="3" id="KW-1133">Transmembrane helix</keyword>
<evidence type="ECO:0008006" key="6">
    <source>
        <dbReference type="Google" id="ProtNLM"/>
    </source>
</evidence>
<sequence>MSMSGDRAPISYPTDTGNAPIHRRSAHSRSVFGLINRHAIHDDTHVVGRSRRRRVVDESLHLIDDLTNRPIDPLFEDSTLVVQEQSPAMIWITKILTFIFCVIVGVSGCVIVQELHMNTRQKVRQELASQVASRTAEQHQLESDVASQRSQIDTLTQTLNTGNEDSQTTRDAIANGTIAVQGSGIIVTLTDPIAAEDQKGDLPRDSNGHVIRVVSDTDLQAFISQLWAAGAEAMAINDVRIGVQSSVRVAGQTILVGVTSIQSPYKIQAIGDQNALASAVGKQNNADLYQALGDVGIYPNVSKSSKLSLKASGAPDLKYAKGVK</sequence>
<evidence type="ECO:0000313" key="5">
    <source>
        <dbReference type="Proteomes" id="UP000288607"/>
    </source>
</evidence>
<dbReference type="PANTHER" id="PTHR37313:SF1">
    <property type="entry name" value="UPF0749 PROTEIN RV1823"/>
    <property type="match status" value="1"/>
</dbReference>
<organism evidence="4 5">
    <name type="scientific">Bifidobacterium callimiconis</name>
    <dbReference type="NCBI Taxonomy" id="2306973"/>
    <lineage>
        <taxon>Bacteria</taxon>
        <taxon>Bacillati</taxon>
        <taxon>Actinomycetota</taxon>
        <taxon>Actinomycetes</taxon>
        <taxon>Bifidobacteriales</taxon>
        <taxon>Bifidobacteriaceae</taxon>
        <taxon>Bifidobacterium</taxon>
    </lineage>
</organism>
<dbReference type="PANTHER" id="PTHR37313">
    <property type="entry name" value="UPF0749 PROTEIN RV1825"/>
    <property type="match status" value="1"/>
</dbReference>
<dbReference type="Gene3D" id="3.30.70.1880">
    <property type="entry name" value="Protein of unknown function DUF881"/>
    <property type="match status" value="1"/>
</dbReference>
<proteinExistence type="inferred from homology"/>
<keyword evidence="5" id="KW-1185">Reference proteome</keyword>
<dbReference type="Proteomes" id="UP000288607">
    <property type="component" value="Unassembled WGS sequence"/>
</dbReference>
<keyword evidence="3" id="KW-0812">Transmembrane</keyword>
<evidence type="ECO:0000256" key="3">
    <source>
        <dbReference type="SAM" id="Phobius"/>
    </source>
</evidence>
<name>A0A430FHG7_9BIFI</name>
<protein>
    <recommendedName>
        <fullName evidence="6">Protein ylxX/ylxW</fullName>
    </recommendedName>
</protein>
<dbReference type="OrthoDB" id="3218134at2"/>
<evidence type="ECO:0000256" key="1">
    <source>
        <dbReference type="ARBA" id="ARBA00009108"/>
    </source>
</evidence>
<feature type="region of interest" description="Disordered" evidence="2">
    <location>
        <begin position="1"/>
        <end position="22"/>
    </location>
</feature>
<reference evidence="4 5" key="1">
    <citation type="submission" date="2018-09" db="EMBL/GenBank/DDBJ databases">
        <title>Characterization of the phylogenetic diversity of five novel species belonging to the genus Bifidobacterium.</title>
        <authorList>
            <person name="Lugli G.A."/>
            <person name="Duranti S."/>
            <person name="Milani C."/>
        </authorList>
    </citation>
    <scope>NUCLEOTIDE SEQUENCE [LARGE SCALE GENOMIC DNA]</scope>
    <source>
        <strain evidence="4 5">2028B</strain>
    </source>
</reference>
<keyword evidence="3" id="KW-0472">Membrane</keyword>
<dbReference type="GO" id="GO:0005886">
    <property type="term" value="C:plasma membrane"/>
    <property type="evidence" value="ECO:0007669"/>
    <property type="project" value="TreeGrafter"/>
</dbReference>
<accession>A0A430FHG7</accession>
<dbReference type="AlphaFoldDB" id="A0A430FHG7"/>
<dbReference type="InterPro" id="IPR010273">
    <property type="entry name" value="DUF881"/>
</dbReference>
<dbReference type="EMBL" id="QXGJ01000001">
    <property type="protein sequence ID" value="RSX52296.1"/>
    <property type="molecule type" value="Genomic_DNA"/>
</dbReference>
<evidence type="ECO:0000256" key="2">
    <source>
        <dbReference type="SAM" id="MobiDB-lite"/>
    </source>
</evidence>
<gene>
    <name evidence="4" type="ORF">D2E23_0024</name>
</gene>
<comment type="similarity">
    <text evidence="1">Belongs to the UPF0749 family.</text>
</comment>
<evidence type="ECO:0000313" key="4">
    <source>
        <dbReference type="EMBL" id="RSX52296.1"/>
    </source>
</evidence>
<feature type="transmembrane region" description="Helical" evidence="3">
    <location>
        <begin position="88"/>
        <end position="112"/>
    </location>
</feature>
<dbReference type="Pfam" id="PF05949">
    <property type="entry name" value="DUF881"/>
    <property type="match status" value="1"/>
</dbReference>
<comment type="caution">
    <text evidence="4">The sequence shown here is derived from an EMBL/GenBank/DDBJ whole genome shotgun (WGS) entry which is preliminary data.</text>
</comment>